<dbReference type="AlphaFoldDB" id="A0A7X4W0Q1"/>
<keyword evidence="1" id="KW-0503">Monooxygenase</keyword>
<reference evidence="1 2" key="1">
    <citation type="submission" date="2019-12" db="EMBL/GenBank/DDBJ databases">
        <title>Draft genome sequencing of Halomonas icarensis D1-1.</title>
        <authorList>
            <person name="Pandiyan K."/>
            <person name="Kushwaha P."/>
            <person name="Gowdham M."/>
            <person name="Chakdar H."/>
            <person name="Singh A."/>
            <person name="Kumar M."/>
            <person name="Saxena A.K."/>
        </authorList>
    </citation>
    <scope>NUCLEOTIDE SEQUENCE [LARGE SCALE GENOMIC DNA]</scope>
    <source>
        <strain evidence="1 2">D1-1</strain>
    </source>
</reference>
<comment type="caution">
    <text evidence="1">The sequence shown here is derived from an EMBL/GenBank/DDBJ whole genome shotgun (WGS) entry which is preliminary data.</text>
</comment>
<keyword evidence="2" id="KW-1185">Reference proteome</keyword>
<dbReference type="EMBL" id="WUTS01000001">
    <property type="protein sequence ID" value="NAW12913.1"/>
    <property type="molecule type" value="Genomic_DNA"/>
</dbReference>
<proteinExistence type="predicted"/>
<dbReference type="Pfam" id="PF08803">
    <property type="entry name" value="ydhR"/>
    <property type="match status" value="1"/>
</dbReference>
<protein>
    <submittedName>
        <fullName evidence="1">Monooxygenase</fullName>
    </submittedName>
</protein>
<name>A0A7X4W0Q1_9GAMM</name>
<dbReference type="RefSeq" id="WP_132041855.1">
    <property type="nucleotide sequence ID" value="NZ_JARWMY010000015.1"/>
</dbReference>
<dbReference type="InterPro" id="IPR011008">
    <property type="entry name" value="Dimeric_a/b-barrel"/>
</dbReference>
<organism evidence="1 2">
    <name type="scientific">Halomonas icarae</name>
    <dbReference type="NCBI Taxonomy" id="2691040"/>
    <lineage>
        <taxon>Bacteria</taxon>
        <taxon>Pseudomonadati</taxon>
        <taxon>Pseudomonadota</taxon>
        <taxon>Gammaproteobacteria</taxon>
        <taxon>Oceanospirillales</taxon>
        <taxon>Halomonadaceae</taxon>
        <taxon>Halomonas</taxon>
    </lineage>
</organism>
<dbReference type="GO" id="GO:0004497">
    <property type="term" value="F:monooxygenase activity"/>
    <property type="evidence" value="ECO:0007669"/>
    <property type="project" value="UniProtKB-KW"/>
</dbReference>
<keyword evidence="1" id="KW-0560">Oxidoreductase</keyword>
<dbReference type="Gene3D" id="3.30.70.100">
    <property type="match status" value="1"/>
</dbReference>
<accession>A0A7X4W0Q1</accession>
<evidence type="ECO:0000313" key="1">
    <source>
        <dbReference type="EMBL" id="NAW12913.1"/>
    </source>
</evidence>
<dbReference type="PANTHER" id="PTHR39169:SF1">
    <property type="entry name" value="MONOOXYGENASE YDHR-RELATED"/>
    <property type="match status" value="1"/>
</dbReference>
<dbReference type="NCBIfam" id="NF008333">
    <property type="entry name" value="PRK11118.1"/>
    <property type="match status" value="1"/>
</dbReference>
<dbReference type="InterPro" id="IPR014910">
    <property type="entry name" value="YdhR"/>
</dbReference>
<dbReference type="Proteomes" id="UP000448235">
    <property type="component" value="Unassembled WGS sequence"/>
</dbReference>
<gene>
    <name evidence="1" type="ORF">GRB80_08645</name>
</gene>
<evidence type="ECO:0000313" key="2">
    <source>
        <dbReference type="Proteomes" id="UP000448235"/>
    </source>
</evidence>
<dbReference type="SUPFAM" id="SSF54909">
    <property type="entry name" value="Dimeric alpha+beta barrel"/>
    <property type="match status" value="1"/>
</dbReference>
<sequence length="102" mass="11059">MAVILQVHFPFEGPFGKAMVKAMTPLARSINDEPGLIWKIWTEDPQAGLAGGVYLFATREDAEAYRQMHTARLEGMGVTGIEAQILETNEALSAINDGPVEG</sequence>
<dbReference type="PANTHER" id="PTHR39169">
    <property type="match status" value="1"/>
</dbReference>